<dbReference type="AlphaFoldDB" id="A0AAV6I0N7"/>
<gene>
    <name evidence="3" type="ORF">RHGRI_033464</name>
</gene>
<keyword evidence="2" id="KW-0812">Transmembrane</keyword>
<keyword evidence="2" id="KW-1133">Transmembrane helix</keyword>
<name>A0AAV6I0N7_9ERIC</name>
<feature type="transmembrane region" description="Helical" evidence="2">
    <location>
        <begin position="35"/>
        <end position="59"/>
    </location>
</feature>
<dbReference type="PANTHER" id="PTHR33429">
    <property type="entry name" value="OS02G0708000 PROTEIN-RELATED"/>
    <property type="match status" value="1"/>
</dbReference>
<evidence type="ECO:0000313" key="4">
    <source>
        <dbReference type="Proteomes" id="UP000823749"/>
    </source>
</evidence>
<keyword evidence="4" id="KW-1185">Reference proteome</keyword>
<comment type="caution">
    <text evidence="3">The sequence shown here is derived from an EMBL/GenBank/DDBJ whole genome shotgun (WGS) entry which is preliminary data.</text>
</comment>
<feature type="compositionally biased region" description="Gly residues" evidence="1">
    <location>
        <begin position="111"/>
        <end position="125"/>
    </location>
</feature>
<feature type="compositionally biased region" description="Basic residues" evidence="1">
    <location>
        <begin position="64"/>
        <end position="87"/>
    </location>
</feature>
<evidence type="ECO:0000256" key="2">
    <source>
        <dbReference type="SAM" id="Phobius"/>
    </source>
</evidence>
<protein>
    <recommendedName>
        <fullName evidence="5">Transmembrane protein</fullName>
    </recommendedName>
</protein>
<reference evidence="3" key="1">
    <citation type="submission" date="2020-08" db="EMBL/GenBank/DDBJ databases">
        <title>Plant Genome Project.</title>
        <authorList>
            <person name="Zhang R.-G."/>
        </authorList>
    </citation>
    <scope>NUCLEOTIDE SEQUENCE</scope>
    <source>
        <strain evidence="3">WSP0</strain>
        <tissue evidence="3">Leaf</tissue>
    </source>
</reference>
<accession>A0AAV6I0N7</accession>
<evidence type="ECO:0000256" key="1">
    <source>
        <dbReference type="SAM" id="MobiDB-lite"/>
    </source>
</evidence>
<keyword evidence="2" id="KW-0472">Membrane</keyword>
<dbReference type="PANTHER" id="PTHR33429:SF7">
    <property type="entry name" value="OS02G0708000 PROTEIN"/>
    <property type="match status" value="1"/>
</dbReference>
<evidence type="ECO:0008006" key="5">
    <source>
        <dbReference type="Google" id="ProtNLM"/>
    </source>
</evidence>
<evidence type="ECO:0000313" key="3">
    <source>
        <dbReference type="EMBL" id="KAG5520914.1"/>
    </source>
</evidence>
<sequence>MSTEQPVVQDQPVVQVYPSSVNSNQPSSHSSNGSFGSVFIVLAVIVVISAIACFLGRLCNKRYKKSQPKDKKSHGSKHKDTRSKNAVHGRDGDIEFGFENGGFNPAAKQNGKGGAKGFKPGGNGETRGEQMFAGEWEGKAGQY</sequence>
<dbReference type="Proteomes" id="UP000823749">
    <property type="component" value="Chromosome 12"/>
</dbReference>
<dbReference type="EMBL" id="JACTNZ010000012">
    <property type="protein sequence ID" value="KAG5520914.1"/>
    <property type="molecule type" value="Genomic_DNA"/>
</dbReference>
<proteinExistence type="predicted"/>
<organism evidence="3 4">
    <name type="scientific">Rhododendron griersonianum</name>
    <dbReference type="NCBI Taxonomy" id="479676"/>
    <lineage>
        <taxon>Eukaryota</taxon>
        <taxon>Viridiplantae</taxon>
        <taxon>Streptophyta</taxon>
        <taxon>Embryophyta</taxon>
        <taxon>Tracheophyta</taxon>
        <taxon>Spermatophyta</taxon>
        <taxon>Magnoliopsida</taxon>
        <taxon>eudicotyledons</taxon>
        <taxon>Gunneridae</taxon>
        <taxon>Pentapetalae</taxon>
        <taxon>asterids</taxon>
        <taxon>Ericales</taxon>
        <taxon>Ericaceae</taxon>
        <taxon>Ericoideae</taxon>
        <taxon>Rhodoreae</taxon>
        <taxon>Rhododendron</taxon>
    </lineage>
</organism>
<feature type="region of interest" description="Disordered" evidence="1">
    <location>
        <begin position="64"/>
        <end position="143"/>
    </location>
</feature>